<dbReference type="AlphaFoldDB" id="A0AAN7V1Y1"/>
<dbReference type="Proteomes" id="UP001305414">
    <property type="component" value="Unassembled WGS sequence"/>
</dbReference>
<name>A0AAN7V1Y1_9PEZI</name>
<keyword evidence="3" id="KW-1185">Reference proteome</keyword>
<accession>A0AAN7V1Y1</accession>
<dbReference type="EMBL" id="JAWHQM010000028">
    <property type="protein sequence ID" value="KAK5632944.1"/>
    <property type="molecule type" value="Genomic_DNA"/>
</dbReference>
<feature type="signal peptide" evidence="1">
    <location>
        <begin position="1"/>
        <end position="17"/>
    </location>
</feature>
<evidence type="ECO:0000313" key="2">
    <source>
        <dbReference type="EMBL" id="KAK5632944.1"/>
    </source>
</evidence>
<protein>
    <submittedName>
        <fullName evidence="2">Uncharacterized protein</fullName>
    </submittedName>
</protein>
<reference evidence="2 3" key="1">
    <citation type="submission" date="2023-10" db="EMBL/GenBank/DDBJ databases">
        <title>Draft genome sequence of Xylaria bambusicola isolate GMP-LS, the root and basal stem rot pathogen of sugarcane in Indonesia.</title>
        <authorList>
            <person name="Selvaraj P."/>
            <person name="Muralishankar V."/>
            <person name="Muruganantham S."/>
            <person name="Sp S."/>
            <person name="Haryani S."/>
            <person name="Lau K.J.X."/>
            <person name="Naqvi N.I."/>
        </authorList>
    </citation>
    <scope>NUCLEOTIDE SEQUENCE [LARGE SCALE GENOMIC DNA]</scope>
    <source>
        <strain evidence="2">GMP-LS</strain>
    </source>
</reference>
<keyword evidence="1" id="KW-0732">Signal</keyword>
<evidence type="ECO:0000313" key="3">
    <source>
        <dbReference type="Proteomes" id="UP001305414"/>
    </source>
</evidence>
<feature type="chain" id="PRO_5042959138" evidence="1">
    <location>
        <begin position="18"/>
        <end position="101"/>
    </location>
</feature>
<organism evidence="2 3">
    <name type="scientific">Xylaria bambusicola</name>
    <dbReference type="NCBI Taxonomy" id="326684"/>
    <lineage>
        <taxon>Eukaryota</taxon>
        <taxon>Fungi</taxon>
        <taxon>Dikarya</taxon>
        <taxon>Ascomycota</taxon>
        <taxon>Pezizomycotina</taxon>
        <taxon>Sordariomycetes</taxon>
        <taxon>Xylariomycetidae</taxon>
        <taxon>Xylariales</taxon>
        <taxon>Xylariaceae</taxon>
        <taxon>Xylaria</taxon>
    </lineage>
</organism>
<gene>
    <name evidence="2" type="ORF">RRF57_008657</name>
</gene>
<comment type="caution">
    <text evidence="2">The sequence shown here is derived from an EMBL/GenBank/DDBJ whole genome shotgun (WGS) entry which is preliminary data.</text>
</comment>
<evidence type="ECO:0000256" key="1">
    <source>
        <dbReference type="SAM" id="SignalP"/>
    </source>
</evidence>
<sequence>MFLLNKILMLFSKLVEVFQILFSKYRQQLEVDGVTLGKRLDTRYIKQILEVVLRWREKGSLQGTQSYLLGVLRLDFGILKCPQRFKDILVGGTIVLLVLGT</sequence>
<proteinExistence type="predicted"/>